<dbReference type="Proteomes" id="UP000429811">
    <property type="component" value="Unassembled WGS sequence"/>
</dbReference>
<accession>A0A6I2RVG9</accession>
<sequence>MRNEPMRRNDLPETCFSILPSSGQLIIIRCGERGYYPSEWDTGKREENREIASSHNARRGITDIQEAAMLAGSMFGWDTPGANPQWYLDNARYVNSNIVQGHIKDPIMSVYYPVSSFLLCYEIMGKQHFYLPMDKLPQELMGQRSQFIMLPDMVCGVPVMPVTATFAQNGSCTIQLEHGSYVVGEAVNQEYHITARVRVGSAEFVMGECEKAPAPFVTWQRNCKNDGDGPPNFFWGHYRSDRASCIEDFCERAGNEYKKQRDYITQQEHQHTALKKEQGEAR</sequence>
<reference evidence="2 3" key="1">
    <citation type="journal article" date="2019" name="Nat. Med.">
        <title>A library of human gut bacterial isolates paired with longitudinal multiomics data enables mechanistic microbiome research.</title>
        <authorList>
            <person name="Poyet M."/>
            <person name="Groussin M."/>
            <person name="Gibbons S.M."/>
            <person name="Avila-Pacheco J."/>
            <person name="Jiang X."/>
            <person name="Kearney S.M."/>
            <person name="Perrotta A.R."/>
            <person name="Berdy B."/>
            <person name="Zhao S."/>
            <person name="Lieberman T.D."/>
            <person name="Swanson P.K."/>
            <person name="Smith M."/>
            <person name="Roesemann S."/>
            <person name="Alexander J.E."/>
            <person name="Rich S.A."/>
            <person name="Livny J."/>
            <person name="Vlamakis H."/>
            <person name="Clish C."/>
            <person name="Bullock K."/>
            <person name="Deik A."/>
            <person name="Scott J."/>
            <person name="Pierce K.A."/>
            <person name="Xavier R.J."/>
            <person name="Alm E.J."/>
        </authorList>
    </citation>
    <scope>NUCLEOTIDE SEQUENCE [LARGE SCALE GENOMIC DNA]</scope>
    <source>
        <strain evidence="2 3">BIOML-A5</strain>
    </source>
</reference>
<proteinExistence type="predicted"/>
<gene>
    <name evidence="2" type="ORF">GKE90_21070</name>
</gene>
<name>A0A6I2RVG9_FLAPL</name>
<dbReference type="AlphaFoldDB" id="A0A6I2RVG9"/>
<feature type="region of interest" description="Disordered" evidence="1">
    <location>
        <begin position="263"/>
        <end position="282"/>
    </location>
</feature>
<protein>
    <submittedName>
        <fullName evidence="2">Uncharacterized protein</fullName>
    </submittedName>
</protein>
<dbReference type="RefSeq" id="WP_154250990.1">
    <property type="nucleotide sequence ID" value="NZ_WKPO01000058.1"/>
</dbReference>
<evidence type="ECO:0000313" key="3">
    <source>
        <dbReference type="Proteomes" id="UP000429811"/>
    </source>
</evidence>
<dbReference type="EMBL" id="WKPO01000058">
    <property type="protein sequence ID" value="MSB51144.1"/>
    <property type="molecule type" value="Genomic_DNA"/>
</dbReference>
<comment type="caution">
    <text evidence="2">The sequence shown here is derived from an EMBL/GenBank/DDBJ whole genome shotgun (WGS) entry which is preliminary data.</text>
</comment>
<evidence type="ECO:0000256" key="1">
    <source>
        <dbReference type="SAM" id="MobiDB-lite"/>
    </source>
</evidence>
<evidence type="ECO:0000313" key="2">
    <source>
        <dbReference type="EMBL" id="MSB51144.1"/>
    </source>
</evidence>
<organism evidence="2 3">
    <name type="scientific">Flavonifractor plautii</name>
    <name type="common">Fusobacterium plautii</name>
    <dbReference type="NCBI Taxonomy" id="292800"/>
    <lineage>
        <taxon>Bacteria</taxon>
        <taxon>Bacillati</taxon>
        <taxon>Bacillota</taxon>
        <taxon>Clostridia</taxon>
        <taxon>Eubacteriales</taxon>
        <taxon>Oscillospiraceae</taxon>
        <taxon>Flavonifractor</taxon>
    </lineage>
</organism>